<evidence type="ECO:0000313" key="5">
    <source>
        <dbReference type="Proteomes" id="UP000216189"/>
    </source>
</evidence>
<dbReference type="RefSeq" id="WP_006282900.1">
    <property type="nucleotide sequence ID" value="NZ_BPTR01000001.1"/>
</dbReference>
<dbReference type="PANTHER" id="PTHR22901">
    <property type="entry name" value="SIALATE O-ACETYLESTERASE"/>
    <property type="match status" value="1"/>
</dbReference>
<evidence type="ECO:0000313" key="6">
    <source>
        <dbReference type="Proteomes" id="UP000887043"/>
    </source>
</evidence>
<dbReference type="InterPro" id="IPR005181">
    <property type="entry name" value="SASA"/>
</dbReference>
<proteinExistence type="predicted"/>
<dbReference type="PANTHER" id="PTHR22901:SF0">
    <property type="entry name" value="SIALATE O-ACETYLESTERASE"/>
    <property type="match status" value="1"/>
</dbReference>
<dbReference type="Gene3D" id="3.40.50.1110">
    <property type="entry name" value="SGNH hydrolase"/>
    <property type="match status" value="1"/>
</dbReference>
<evidence type="ECO:0000259" key="2">
    <source>
        <dbReference type="Pfam" id="PF03629"/>
    </source>
</evidence>
<evidence type="ECO:0000256" key="1">
    <source>
        <dbReference type="ARBA" id="ARBA00022801"/>
    </source>
</evidence>
<dbReference type="InterPro" id="IPR036514">
    <property type="entry name" value="SGNH_hydro_sf"/>
</dbReference>
<sequence>MFKKLFLFAVTAFCFYQTQAKVKLPHMICDNMVLQQQTEARLWGWSKPNKEIKVSVSWSNDIYTTLANKNGKWLLKVNTPAASYTPLSITFDDGEQTTIKNILSGEVWVCAGQSNMEFPIKGFWNCPLEGYNETVSDASSAKGIHYVKIPSTMRMEPQEDADCKWESININTINECSAVGYFFARVMKRTLDIPVGLILANKGGSRVESWLDKENLKKYTKEPLDSTNIIKKYSTYDYLRPLVWGNGTFHPILNYTIKGILFYQGCSNVGDPGNKYSDNLKLLVEQWRRDFKLGEIPFYFVQIAPYYQDAEGKNGISGALLREQQIRAADIIPNSDIVCTNDLVYPFEWSQIHPRNKKTVGERLAYIALNHNYGIKNLWCESMRYQDMTISNDTCYVRLTNNYGGVSRFENIEGFEVAGADRVFHKATAQHYWKAGNDPKNETIAVYSSEVKNPVAVRYCFRNFQLGNLKNCAMLPLLPFRTDNW</sequence>
<organism evidence="3 6">
    <name type="scientific">Segatella bryantii</name>
    <name type="common">Prevotella bryantii</name>
    <dbReference type="NCBI Taxonomy" id="77095"/>
    <lineage>
        <taxon>Bacteria</taxon>
        <taxon>Pseudomonadati</taxon>
        <taxon>Bacteroidota</taxon>
        <taxon>Bacteroidia</taxon>
        <taxon>Bacteroidales</taxon>
        <taxon>Prevotellaceae</taxon>
        <taxon>Segatella</taxon>
    </lineage>
</organism>
<reference evidence="4 5" key="1">
    <citation type="submission" date="2017-08" db="EMBL/GenBank/DDBJ databases">
        <title>Comparative genomics of non-oral Prevotella species.</title>
        <authorList>
            <person name="Accetto T."/>
            <person name="Nograsek B."/>
            <person name="Avgustin G."/>
        </authorList>
    </citation>
    <scope>NUCLEOTIDE SEQUENCE [LARGE SCALE GENOMIC DNA]</scope>
    <source>
        <strain evidence="4 5">TC1-1</strain>
    </source>
</reference>
<reference evidence="3" key="2">
    <citation type="submission" date="2021-08" db="EMBL/GenBank/DDBJ databases">
        <title>Prevotella lacticifex sp. nov., isolated from rumen of cow.</title>
        <authorList>
            <person name="Shinkai T."/>
            <person name="Ikeyama N."/>
            <person name="Kumagai M."/>
            <person name="Ohmori H."/>
            <person name="Sakamoto M."/>
            <person name="Ohkuma M."/>
            <person name="Mitsumori M."/>
        </authorList>
    </citation>
    <scope>NUCLEOTIDE SEQUENCE</scope>
    <source>
        <strain evidence="3">DSM 11371</strain>
    </source>
</reference>
<keyword evidence="1" id="KW-0378">Hydrolase</keyword>
<feature type="domain" description="Sialate O-acetylesterase" evidence="2">
    <location>
        <begin position="106"/>
        <end position="367"/>
    </location>
</feature>
<dbReference type="EMBL" id="NPJF01000026">
    <property type="protein sequence ID" value="OYP55935.1"/>
    <property type="molecule type" value="Genomic_DNA"/>
</dbReference>
<dbReference type="AlphaFoldDB" id="A0AA37HXI4"/>
<dbReference type="GO" id="GO:0005975">
    <property type="term" value="P:carbohydrate metabolic process"/>
    <property type="evidence" value="ECO:0007669"/>
    <property type="project" value="TreeGrafter"/>
</dbReference>
<comment type="caution">
    <text evidence="3">The sequence shown here is derived from an EMBL/GenBank/DDBJ whole genome shotgun (WGS) entry which is preliminary data.</text>
</comment>
<dbReference type="EMBL" id="BPTR01000001">
    <property type="protein sequence ID" value="GJG27587.1"/>
    <property type="molecule type" value="Genomic_DNA"/>
</dbReference>
<evidence type="ECO:0000313" key="3">
    <source>
        <dbReference type="EMBL" id="GJG27587.1"/>
    </source>
</evidence>
<dbReference type="Pfam" id="PF03629">
    <property type="entry name" value="SASA"/>
    <property type="match status" value="1"/>
</dbReference>
<dbReference type="Proteomes" id="UP000887043">
    <property type="component" value="Unassembled WGS sequence"/>
</dbReference>
<accession>A0AA37HXI4</accession>
<dbReference type="GeneID" id="72479343"/>
<evidence type="ECO:0000313" key="4">
    <source>
        <dbReference type="EMBL" id="OYP55935.1"/>
    </source>
</evidence>
<keyword evidence="5" id="KW-1185">Reference proteome</keyword>
<dbReference type="GO" id="GO:0001681">
    <property type="term" value="F:sialate O-acetylesterase activity"/>
    <property type="evidence" value="ECO:0007669"/>
    <property type="project" value="InterPro"/>
</dbReference>
<dbReference type="Proteomes" id="UP000216189">
    <property type="component" value="Unassembled WGS sequence"/>
</dbReference>
<protein>
    <submittedName>
        <fullName evidence="3">9-O-acetylesterase</fullName>
    </submittedName>
</protein>
<gene>
    <name evidence="4" type="ORF">CIK91_06305</name>
    <name evidence="3" type="ORF">PRRU23_12870</name>
</gene>
<dbReference type="InterPro" id="IPR039329">
    <property type="entry name" value="SIAE"/>
</dbReference>
<dbReference type="SUPFAM" id="SSF52266">
    <property type="entry name" value="SGNH hydrolase"/>
    <property type="match status" value="1"/>
</dbReference>
<name>A0AA37HXI4_SEGBR</name>